<dbReference type="UniPathway" id="UPA00640">
    <property type="reaction ID" value="UER00692"/>
</dbReference>
<dbReference type="InterPro" id="IPR036485">
    <property type="entry name" value="Glu_synth_asu_C_sf"/>
</dbReference>
<evidence type="ECO:0000313" key="11">
    <source>
        <dbReference type="Proteomes" id="UP000002061"/>
    </source>
</evidence>
<sequence length="275" mass="30366">MSKEVKIILQEELYAPLSLENVLPEDLESKSLEDIKNIKLYYGNRVVKLSDMFDVEVNEIEGEPRLVIENPSIKIKHIGSKMSRGEIIVKGDAGMYAGEHMKGGKIVIEGNADNWLGMNMKGGEIIVKGSSRDYTGGTYKGEWRGMSGGRIVVEGNARHELGLYLRGGEIIVKGDAGMFAGLHQQGGYIIVEGNTDVRLGGEMEAGAIIVYGKVKEILPSFKYEGIVENPVIKIKKKDEGRKFEGTFYKLVGDYANGRKVKGQLYINVETNEGLF</sequence>
<dbReference type="RefSeq" id="WP_013100533.1">
    <property type="nucleotide sequence ID" value="NC_014122.1"/>
</dbReference>
<dbReference type="GO" id="GO:0046914">
    <property type="term" value="F:transition metal ion binding"/>
    <property type="evidence" value="ECO:0007669"/>
    <property type="project" value="InterPro"/>
</dbReference>
<organism evidence="10 11">
    <name type="scientific">Methanocaldococcus infernus (strain DSM 11812 / JCM 15783 / ME)</name>
    <dbReference type="NCBI Taxonomy" id="573063"/>
    <lineage>
        <taxon>Archaea</taxon>
        <taxon>Methanobacteriati</taxon>
        <taxon>Methanobacteriota</taxon>
        <taxon>Methanomada group</taxon>
        <taxon>Methanococci</taxon>
        <taxon>Methanococcales</taxon>
        <taxon>Methanocaldococcaceae</taxon>
        <taxon>Methanocaldococcus</taxon>
    </lineage>
</organism>
<evidence type="ECO:0000256" key="2">
    <source>
        <dbReference type="ARBA" id="ARBA00006761"/>
    </source>
</evidence>
<keyword evidence="11" id="KW-1185">Reference proteome</keyword>
<dbReference type="Gene3D" id="2.160.20.60">
    <property type="entry name" value="Glutamate synthase, alpha subunit, C-terminal domain"/>
    <property type="match status" value="1"/>
</dbReference>
<gene>
    <name evidence="10" type="ordered locus">Metin_1134</name>
</gene>
<dbReference type="OrthoDB" id="106216at2157"/>
<keyword evidence="4" id="KW-0677">Repeat</keyword>
<reference evidence="10" key="1">
    <citation type="submission" date="2010-04" db="EMBL/GenBank/DDBJ databases">
        <title>Complete sequence of Methanocaldococcus infernus ME.</title>
        <authorList>
            <consortium name="US DOE Joint Genome Institute"/>
            <person name="Lucas S."/>
            <person name="Copeland A."/>
            <person name="Lapidus A."/>
            <person name="Cheng J.-F."/>
            <person name="Bruce D."/>
            <person name="Goodwin L."/>
            <person name="Pitluck S."/>
            <person name="Munk A.C."/>
            <person name="Detter J.C."/>
            <person name="Han C."/>
            <person name="Tapia R."/>
            <person name="Land M."/>
            <person name="Hauser L."/>
            <person name="Kyrpides N."/>
            <person name="Mikhailova N."/>
            <person name="Sieprawska-Lupa M."/>
            <person name="Whitman W.B."/>
            <person name="Woyke T."/>
        </authorList>
    </citation>
    <scope>NUCLEOTIDE SEQUENCE [LARGE SCALE GENOMIC DNA]</scope>
    <source>
        <strain evidence="10">ME</strain>
    </source>
</reference>
<name>D5VT85_METIM</name>
<evidence type="ECO:0000256" key="1">
    <source>
        <dbReference type="ARBA" id="ARBA00004830"/>
    </source>
</evidence>
<accession>D5VT85</accession>
<keyword evidence="6 10" id="KW-0560">Oxidoreductase</keyword>
<protein>
    <recommendedName>
        <fullName evidence="7">Tungsten-containing formylmethanofuran dehydrogenase 2 subunit C</fullName>
        <ecNumber evidence="3">1.2.7.12</ecNumber>
    </recommendedName>
    <alternativeName>
        <fullName evidence="8">Tungsten-containing formylmethanofuran dehydrogenase II subunit C</fullName>
    </alternativeName>
</protein>
<dbReference type="AlphaFoldDB" id="D5VT85"/>
<dbReference type="NCBIfam" id="NF042910">
    <property type="entry name" value="FMH_DH_FwdC"/>
    <property type="match status" value="1"/>
</dbReference>
<dbReference type="NCBIfam" id="TIGR03122">
    <property type="entry name" value="one_C_dehyd_C"/>
    <property type="match status" value="1"/>
</dbReference>
<dbReference type="GeneID" id="9132151"/>
<evidence type="ECO:0000313" key="10">
    <source>
        <dbReference type="EMBL" id="ADG13788.1"/>
    </source>
</evidence>
<dbReference type="PANTHER" id="PTHR39673:SF5">
    <property type="entry name" value="TUNGSTEN-CONTAINING FORMYLMETHANOFURAN DEHYDROGENASE 2 SUBUNIT C"/>
    <property type="match status" value="1"/>
</dbReference>
<dbReference type="InterPro" id="IPR054942">
    <property type="entry name" value="FMH_DH_FwdC"/>
</dbReference>
<comment type="catalytic activity">
    <reaction evidence="9">
        <text>N-formylmethanofuran + 2 oxidized [2Fe-2S]-[ferredoxin] + H2O = methanofuran + 2 reduced [2Fe-2S]-[ferredoxin] + CO2 + H(+)</text>
        <dbReference type="Rhea" id="RHEA:19841"/>
        <dbReference type="Rhea" id="RHEA-COMP:10000"/>
        <dbReference type="Rhea" id="RHEA-COMP:10001"/>
        <dbReference type="ChEBI" id="CHEBI:15377"/>
        <dbReference type="ChEBI" id="CHEBI:15378"/>
        <dbReference type="ChEBI" id="CHEBI:16526"/>
        <dbReference type="ChEBI" id="CHEBI:33737"/>
        <dbReference type="ChEBI" id="CHEBI:33738"/>
        <dbReference type="ChEBI" id="CHEBI:57727"/>
        <dbReference type="ChEBI" id="CHEBI:58151"/>
        <dbReference type="EC" id="1.2.7.12"/>
    </reaction>
</comment>
<dbReference type="HOGENOM" id="CLU_072248_0_0_2"/>
<keyword evidence="5" id="KW-0484">Methanogenesis</keyword>
<comment type="similarity">
    <text evidence="2">Belongs to the FwdC/FmdC family.</text>
</comment>
<comment type="pathway">
    <text evidence="1">One-carbon metabolism; methanogenesis from CO(2); 5,10-methenyl-5,6,7,8-tetrahydromethanopterin from CO(2): step 1/3.</text>
</comment>
<dbReference type="Proteomes" id="UP000002061">
    <property type="component" value="Chromosome"/>
</dbReference>
<dbReference type="GO" id="GO:0019386">
    <property type="term" value="P:methanogenesis, from carbon dioxide"/>
    <property type="evidence" value="ECO:0007669"/>
    <property type="project" value="UniProtKB-UniPathway"/>
</dbReference>
<dbReference type="PANTHER" id="PTHR39673">
    <property type="entry name" value="TUNGSTEN FORMYLMETHANOFURAN DEHYDROGENASE, SUBUNIT C (FWDC)"/>
    <property type="match status" value="1"/>
</dbReference>
<evidence type="ECO:0000256" key="6">
    <source>
        <dbReference type="ARBA" id="ARBA00023002"/>
    </source>
</evidence>
<evidence type="ECO:0000256" key="9">
    <source>
        <dbReference type="ARBA" id="ARBA00048228"/>
    </source>
</evidence>
<evidence type="ECO:0000256" key="8">
    <source>
        <dbReference type="ARBA" id="ARBA00047203"/>
    </source>
</evidence>
<dbReference type="GO" id="GO:0018493">
    <property type="term" value="F:formylmethanofuran dehydrogenase activity"/>
    <property type="evidence" value="ECO:0007669"/>
    <property type="project" value="UniProtKB-EC"/>
</dbReference>
<dbReference type="InterPro" id="IPR017550">
    <property type="entry name" value="Formylmethanofuran_DH_suC"/>
</dbReference>
<dbReference type="eggNOG" id="arCOG00097">
    <property type="taxonomic scope" value="Archaea"/>
</dbReference>
<proteinExistence type="inferred from homology"/>
<dbReference type="CDD" id="cd00980">
    <property type="entry name" value="FwdC/FmdC"/>
    <property type="match status" value="1"/>
</dbReference>
<evidence type="ECO:0000256" key="3">
    <source>
        <dbReference type="ARBA" id="ARBA00012692"/>
    </source>
</evidence>
<evidence type="ECO:0000256" key="4">
    <source>
        <dbReference type="ARBA" id="ARBA00022737"/>
    </source>
</evidence>
<dbReference type="STRING" id="573063.Metin_1134"/>
<dbReference type="EMBL" id="CP002009">
    <property type="protein sequence ID" value="ADG13788.1"/>
    <property type="molecule type" value="Genomic_DNA"/>
</dbReference>
<dbReference type="EC" id="1.2.7.12" evidence="3"/>
<dbReference type="SUPFAM" id="SSF69336">
    <property type="entry name" value="Alpha subunit of glutamate synthase, C-terminal domain"/>
    <property type="match status" value="1"/>
</dbReference>
<evidence type="ECO:0000256" key="7">
    <source>
        <dbReference type="ARBA" id="ARBA00047194"/>
    </source>
</evidence>
<dbReference type="KEGG" id="mif:Metin_1134"/>
<evidence type="ECO:0000256" key="5">
    <source>
        <dbReference type="ARBA" id="ARBA00022994"/>
    </source>
</evidence>